<accession>A0ABP0E5T7</accession>
<keyword evidence="2 4" id="KW-0195">Cyclin</keyword>
<reference evidence="7 8" key="1">
    <citation type="submission" date="2024-01" db="EMBL/GenBank/DDBJ databases">
        <authorList>
            <consortium name="Genoscope - CEA"/>
            <person name="William W."/>
        </authorList>
    </citation>
    <scope>NUCLEOTIDE SEQUENCE [LARGE SCALE GENOMIC DNA]</scope>
    <source>
        <strain evidence="7 8">29B2s-10</strain>
    </source>
</reference>
<protein>
    <recommendedName>
        <fullName evidence="6">Cyclin-like domain-containing protein</fullName>
    </recommendedName>
</protein>
<dbReference type="EMBL" id="OZ004253">
    <property type="protein sequence ID" value="CAK7893081.1"/>
    <property type="molecule type" value="Genomic_DNA"/>
</dbReference>
<proteinExistence type="inferred from homology"/>
<comment type="similarity">
    <text evidence="4">Belongs to the cyclin family.</text>
</comment>
<dbReference type="InterPro" id="IPR006671">
    <property type="entry name" value="Cyclin_N"/>
</dbReference>
<sequence>MTTRFLQFEYPPQLYRSEIERHSVNVNEYHQEIVATMLHSIKNNRPNLELYQQQPYLTFAIRGKLIDFLLKMSIRLKILPFVFFRAVKIFDRYCSKRVVLLDQSQLIITTCLWIASKVQGGNNHFVNLSNVGKLSDVKTITDLGYGSGGRLLGPTERFRLPKLHELVKLCGAKCKYDQGMFKQMEIHVLSTLEWSLNDPSIEEFLTNSSEFNITPSSEDSTIAREIFKTKEYLSYVALYCNELIDVDVIELSEAICSITNEALNIRKNDCYYQKVNFVPSNDSDDEFFYESTTTTTTTPSNSRHLSMRVIKQHLISSVKNSSDFILKLFESAGPQQVYNSVMFNNNNNNSINTHISSYHALSPRQPPRKRNVTNSPNNNIHKKTPIGKYSCIPPPHQLPHNFTAFNDKMYSPVVLPSVLLKYNHSHGDSVSGASSTISTSSNFDDGSDSLTPTATKLPHIITAITHNNNSQASLHSQCSSRNDGSIFDHESGQHPVCSAGTPSSEADSPLLHLMKLD</sequence>
<dbReference type="Proteomes" id="UP001497600">
    <property type="component" value="Chromosome A"/>
</dbReference>
<dbReference type="InterPro" id="IPR013763">
    <property type="entry name" value="Cyclin-like_dom"/>
</dbReference>
<feature type="domain" description="Cyclin-like" evidence="6">
    <location>
        <begin position="67"/>
        <end position="190"/>
    </location>
</feature>
<evidence type="ECO:0000256" key="2">
    <source>
        <dbReference type="ARBA" id="ARBA00023127"/>
    </source>
</evidence>
<dbReference type="SMART" id="SM00385">
    <property type="entry name" value="CYCLIN"/>
    <property type="match status" value="1"/>
</dbReference>
<feature type="region of interest" description="Disordered" evidence="5">
    <location>
        <begin position="360"/>
        <end position="385"/>
    </location>
</feature>
<dbReference type="SUPFAM" id="SSF47954">
    <property type="entry name" value="Cyclin-like"/>
    <property type="match status" value="1"/>
</dbReference>
<gene>
    <name evidence="7" type="ORF">CAAN4_A05732</name>
</gene>
<keyword evidence="8" id="KW-1185">Reference proteome</keyword>
<dbReference type="Gene3D" id="1.10.472.10">
    <property type="entry name" value="Cyclin-like"/>
    <property type="match status" value="1"/>
</dbReference>
<dbReference type="InterPro" id="IPR036915">
    <property type="entry name" value="Cyclin-like_sf"/>
</dbReference>
<evidence type="ECO:0000259" key="6">
    <source>
        <dbReference type="SMART" id="SM00385"/>
    </source>
</evidence>
<dbReference type="PANTHER" id="PTHR21615">
    <property type="entry name" value="CYCLIN N-TERMINAL DOMAIN-CONTAINING PROTEIN 1"/>
    <property type="match status" value="1"/>
</dbReference>
<evidence type="ECO:0000256" key="5">
    <source>
        <dbReference type="SAM" id="MobiDB-lite"/>
    </source>
</evidence>
<evidence type="ECO:0000313" key="7">
    <source>
        <dbReference type="EMBL" id="CAK7893081.1"/>
    </source>
</evidence>
<evidence type="ECO:0000313" key="8">
    <source>
        <dbReference type="Proteomes" id="UP001497600"/>
    </source>
</evidence>
<feature type="region of interest" description="Disordered" evidence="5">
    <location>
        <begin position="474"/>
        <end position="508"/>
    </location>
</feature>
<evidence type="ECO:0000256" key="1">
    <source>
        <dbReference type="ARBA" id="ARBA00022618"/>
    </source>
</evidence>
<dbReference type="InterPro" id="IPR048258">
    <property type="entry name" value="Cyclins_cyclin-box"/>
</dbReference>
<keyword evidence="1" id="KW-0132">Cell division</keyword>
<organism evidence="7 8">
    <name type="scientific">[Candida] anglica</name>
    <dbReference type="NCBI Taxonomy" id="148631"/>
    <lineage>
        <taxon>Eukaryota</taxon>
        <taxon>Fungi</taxon>
        <taxon>Dikarya</taxon>
        <taxon>Ascomycota</taxon>
        <taxon>Saccharomycotina</taxon>
        <taxon>Pichiomycetes</taxon>
        <taxon>Debaryomycetaceae</taxon>
        <taxon>Kurtzmaniella</taxon>
    </lineage>
</organism>
<dbReference type="PANTHER" id="PTHR21615:SF2">
    <property type="entry name" value="CYCLIN N-TERMINAL DOMAIN-CONTAINING PROTEIN 1"/>
    <property type="match status" value="1"/>
</dbReference>
<dbReference type="PROSITE" id="PS00292">
    <property type="entry name" value="CYCLINS"/>
    <property type="match status" value="1"/>
</dbReference>
<feature type="compositionally biased region" description="Polar residues" evidence="5">
    <location>
        <begin position="474"/>
        <end position="483"/>
    </location>
</feature>
<keyword evidence="3" id="KW-0131">Cell cycle</keyword>
<evidence type="ECO:0000256" key="4">
    <source>
        <dbReference type="RuleBase" id="RU000383"/>
    </source>
</evidence>
<dbReference type="Pfam" id="PF00134">
    <property type="entry name" value="Cyclin_N"/>
    <property type="match status" value="1"/>
</dbReference>
<evidence type="ECO:0000256" key="3">
    <source>
        <dbReference type="ARBA" id="ARBA00023306"/>
    </source>
</evidence>
<name>A0ABP0E5T7_9ASCO</name>